<dbReference type="EMBL" id="LKCW01000084">
    <property type="protein sequence ID" value="KPM40414.1"/>
    <property type="molecule type" value="Genomic_DNA"/>
</dbReference>
<dbReference type="OrthoDB" id="1732691at2759"/>
<protein>
    <recommendedName>
        <fullName evidence="9">Branched-chain-amino-acid aminotransferase</fullName>
        <ecNumber evidence="9">2.6.1.42</ecNumber>
    </recommendedName>
</protein>
<dbReference type="Proteomes" id="UP000050424">
    <property type="component" value="Unassembled WGS sequence"/>
</dbReference>
<keyword evidence="9" id="KW-0100">Branched-chain amino acid biosynthesis</keyword>
<dbReference type="GO" id="GO:0052656">
    <property type="term" value="F:L-isoleucine-2-oxoglutarate transaminase activity"/>
    <property type="evidence" value="ECO:0007669"/>
    <property type="project" value="RHEA"/>
</dbReference>
<accession>A0A0P7BHJ1</accession>
<keyword evidence="5 8" id="KW-0663">Pyridoxal phosphate</keyword>
<dbReference type="EC" id="2.6.1.42" evidence="9"/>
<dbReference type="InterPro" id="IPR001544">
    <property type="entry name" value="Aminotrans_IV"/>
</dbReference>
<dbReference type="GO" id="GO:0052655">
    <property type="term" value="F:L-valine-2-oxoglutarate transaminase activity"/>
    <property type="evidence" value="ECO:0007669"/>
    <property type="project" value="RHEA"/>
</dbReference>
<evidence type="ECO:0000256" key="1">
    <source>
        <dbReference type="ARBA" id="ARBA00001933"/>
    </source>
</evidence>
<comment type="similarity">
    <text evidence="2 7">Belongs to the class-IV pyridoxal-phosphate-dependent aminotransferase family.</text>
</comment>
<gene>
    <name evidence="10" type="ORF">AK830_g6153</name>
</gene>
<dbReference type="GO" id="GO:0009099">
    <property type="term" value="P:L-valine biosynthetic process"/>
    <property type="evidence" value="ECO:0007669"/>
    <property type="project" value="TreeGrafter"/>
</dbReference>
<dbReference type="Gene3D" id="3.30.470.10">
    <property type="match status" value="1"/>
</dbReference>
<evidence type="ECO:0000256" key="3">
    <source>
        <dbReference type="ARBA" id="ARBA00022576"/>
    </source>
</evidence>
<evidence type="ECO:0000313" key="11">
    <source>
        <dbReference type="Proteomes" id="UP000050424"/>
    </source>
</evidence>
<dbReference type="AlphaFoldDB" id="A0A0P7BHJ1"/>
<keyword evidence="3 9" id="KW-0032">Aminotransferase</keyword>
<evidence type="ECO:0000256" key="7">
    <source>
        <dbReference type="RuleBase" id="RU004106"/>
    </source>
</evidence>
<keyword evidence="11" id="KW-1185">Reference proteome</keyword>
<feature type="modified residue" description="N6-(pyridoxal phosphate)lysine" evidence="6">
    <location>
        <position position="230"/>
    </location>
</feature>
<evidence type="ECO:0000256" key="8">
    <source>
        <dbReference type="RuleBase" id="RU004516"/>
    </source>
</evidence>
<evidence type="ECO:0000256" key="9">
    <source>
        <dbReference type="RuleBase" id="RU004517"/>
    </source>
</evidence>
<dbReference type="InterPro" id="IPR018300">
    <property type="entry name" value="Aminotrans_IV_CS"/>
</dbReference>
<keyword evidence="9" id="KW-0028">Amino-acid biosynthesis</keyword>
<dbReference type="PANTHER" id="PTHR11825:SF69">
    <property type="entry name" value="BRANCHED-CHAIN-AMINO-ACID AMINOTRANSFERASE"/>
    <property type="match status" value="1"/>
</dbReference>
<dbReference type="STRING" id="78410.A0A0P7BHJ1"/>
<dbReference type="PANTHER" id="PTHR11825">
    <property type="entry name" value="SUBGROUP IIII AMINOTRANSFERASE"/>
    <property type="match status" value="1"/>
</dbReference>
<evidence type="ECO:0000313" key="10">
    <source>
        <dbReference type="EMBL" id="KPM40414.1"/>
    </source>
</evidence>
<dbReference type="PIRSF" id="PIRSF006468">
    <property type="entry name" value="BCAT1"/>
    <property type="match status" value="1"/>
</dbReference>
<dbReference type="GO" id="GO:0005739">
    <property type="term" value="C:mitochondrion"/>
    <property type="evidence" value="ECO:0007669"/>
    <property type="project" value="TreeGrafter"/>
</dbReference>
<dbReference type="InterPro" id="IPR005786">
    <property type="entry name" value="B_amino_transII"/>
</dbReference>
<dbReference type="SUPFAM" id="SSF56752">
    <property type="entry name" value="D-aminoacid aminotransferase-like PLP-dependent enzymes"/>
    <property type="match status" value="1"/>
</dbReference>
<comment type="catalytic activity">
    <reaction evidence="9">
        <text>L-isoleucine + 2-oxoglutarate = (S)-3-methyl-2-oxopentanoate + L-glutamate</text>
        <dbReference type="Rhea" id="RHEA:24801"/>
        <dbReference type="ChEBI" id="CHEBI:16810"/>
        <dbReference type="ChEBI" id="CHEBI:29985"/>
        <dbReference type="ChEBI" id="CHEBI:35146"/>
        <dbReference type="ChEBI" id="CHEBI:58045"/>
        <dbReference type="EC" id="2.6.1.42"/>
    </reaction>
</comment>
<evidence type="ECO:0000256" key="4">
    <source>
        <dbReference type="ARBA" id="ARBA00022679"/>
    </source>
</evidence>
<evidence type="ECO:0000256" key="6">
    <source>
        <dbReference type="PIRSR" id="PIRSR006468-1"/>
    </source>
</evidence>
<dbReference type="InterPro" id="IPR043132">
    <property type="entry name" value="BCAT-like_C"/>
</dbReference>
<sequence length="408" mass="45145">MVPTSPAPLDAGTLEIERTQTLRPLPDQNSPEKWSQSYQSDHMLTVAWDVKRGWGTPKIEPTSNISLPATASVLHYATSCFEGLKVYRGHDGKARLFRPDLNAARMLRSAKHIYLPSFDPVELEKLVIRFAEVEAQRWAPEARPGTFFYVRPMLIGTQPTIDLQPPREALLCIIAVSFPNIDDTPVSSNSSQASQAFSPLKTVQKTAGLKLRASEWPQVRAWPGGSGAAKVGANYGPTLVAQQKARDDGFDQVLWLYGGSGFEKNPLVTESGGSNFFVVWQTPEGRLQLITASLEHDVILPGVTRQSILDLAKEEFKDELETVEADFGIEDVLLAANEGRLVEAFVAGTAYFVTPVKLIHYQGIDINVPLGEGEYGKYAKKSRFKNSHALNVLSHRVVWKFLLTPCTR</sequence>
<keyword evidence="4 9" id="KW-0808">Transferase</keyword>
<dbReference type="GO" id="GO:0052654">
    <property type="term" value="F:L-leucine-2-oxoglutarate transaminase activity"/>
    <property type="evidence" value="ECO:0007669"/>
    <property type="project" value="RHEA"/>
</dbReference>
<name>A0A0P7BHJ1_9HYPO</name>
<dbReference type="PROSITE" id="PS00770">
    <property type="entry name" value="AA_TRANSFER_CLASS_4"/>
    <property type="match status" value="1"/>
</dbReference>
<dbReference type="Pfam" id="PF01063">
    <property type="entry name" value="Aminotran_4"/>
    <property type="match status" value="1"/>
</dbReference>
<dbReference type="InterPro" id="IPR043131">
    <property type="entry name" value="BCAT-like_N"/>
</dbReference>
<comment type="catalytic activity">
    <reaction evidence="9">
        <text>L-valine + 2-oxoglutarate = 3-methyl-2-oxobutanoate + L-glutamate</text>
        <dbReference type="Rhea" id="RHEA:24813"/>
        <dbReference type="ChEBI" id="CHEBI:11851"/>
        <dbReference type="ChEBI" id="CHEBI:16810"/>
        <dbReference type="ChEBI" id="CHEBI:29985"/>
        <dbReference type="ChEBI" id="CHEBI:57762"/>
        <dbReference type="EC" id="2.6.1.42"/>
    </reaction>
</comment>
<dbReference type="GO" id="GO:0009098">
    <property type="term" value="P:L-leucine biosynthetic process"/>
    <property type="evidence" value="ECO:0007669"/>
    <property type="project" value="TreeGrafter"/>
</dbReference>
<dbReference type="Gene3D" id="3.20.10.10">
    <property type="entry name" value="D-amino Acid Aminotransferase, subunit A, domain 2"/>
    <property type="match status" value="1"/>
</dbReference>
<comment type="catalytic activity">
    <reaction evidence="9">
        <text>L-leucine + 2-oxoglutarate = 4-methyl-2-oxopentanoate + L-glutamate</text>
        <dbReference type="Rhea" id="RHEA:18321"/>
        <dbReference type="ChEBI" id="CHEBI:16810"/>
        <dbReference type="ChEBI" id="CHEBI:17865"/>
        <dbReference type="ChEBI" id="CHEBI:29985"/>
        <dbReference type="ChEBI" id="CHEBI:57427"/>
        <dbReference type="EC" id="2.6.1.42"/>
    </reaction>
</comment>
<proteinExistence type="inferred from homology"/>
<comment type="cofactor">
    <cofactor evidence="1 8">
        <name>pyridoxal 5'-phosphate</name>
        <dbReference type="ChEBI" id="CHEBI:597326"/>
    </cofactor>
</comment>
<evidence type="ECO:0000256" key="2">
    <source>
        <dbReference type="ARBA" id="ARBA00009320"/>
    </source>
</evidence>
<organism evidence="10 11">
    <name type="scientific">Neonectria ditissima</name>
    <dbReference type="NCBI Taxonomy" id="78410"/>
    <lineage>
        <taxon>Eukaryota</taxon>
        <taxon>Fungi</taxon>
        <taxon>Dikarya</taxon>
        <taxon>Ascomycota</taxon>
        <taxon>Pezizomycotina</taxon>
        <taxon>Sordariomycetes</taxon>
        <taxon>Hypocreomycetidae</taxon>
        <taxon>Hypocreales</taxon>
        <taxon>Nectriaceae</taxon>
        <taxon>Neonectria</taxon>
    </lineage>
</organism>
<dbReference type="InterPro" id="IPR036038">
    <property type="entry name" value="Aminotransferase-like"/>
</dbReference>
<comment type="caution">
    <text evidence="10">The sequence shown here is derived from an EMBL/GenBank/DDBJ whole genome shotgun (WGS) entry which is preliminary data.</text>
</comment>
<reference evidence="10 11" key="1">
    <citation type="submission" date="2015-09" db="EMBL/GenBank/DDBJ databases">
        <title>Draft genome of a European isolate of the apple canker pathogen Neonectria ditissima.</title>
        <authorList>
            <person name="Gomez-Cortecero A."/>
            <person name="Harrison R.J."/>
            <person name="Armitage A.D."/>
        </authorList>
    </citation>
    <scope>NUCLEOTIDE SEQUENCE [LARGE SCALE GENOMIC DNA]</scope>
    <source>
        <strain evidence="10 11">R09/05</strain>
    </source>
</reference>
<evidence type="ECO:0000256" key="5">
    <source>
        <dbReference type="ARBA" id="ARBA00022898"/>
    </source>
</evidence>